<dbReference type="PANTHER" id="PTHR31251:SF197">
    <property type="entry name" value="SQUAMOSA PROMOTER-BINDING-LIKE PROTEIN 16"/>
    <property type="match status" value="1"/>
</dbReference>
<dbReference type="PROSITE" id="PS51141">
    <property type="entry name" value="ZF_SBP"/>
    <property type="match status" value="1"/>
</dbReference>
<feature type="binding site" evidence="10">
    <location>
        <position position="76"/>
    </location>
    <ligand>
        <name>Zn(2+)</name>
        <dbReference type="ChEBI" id="CHEBI:29105"/>
        <label>1</label>
    </ligand>
</feature>
<evidence type="ECO:0000256" key="12">
    <source>
        <dbReference type="SAM" id="MobiDB-lite"/>
    </source>
</evidence>
<feature type="binding site" evidence="10">
    <location>
        <position position="59"/>
    </location>
    <ligand>
        <name>Zn(2+)</name>
        <dbReference type="ChEBI" id="CHEBI:29105"/>
        <label>1</label>
    </ligand>
</feature>
<keyword evidence="15" id="KW-1185">Reference proteome</keyword>
<feature type="binding site" evidence="10">
    <location>
        <position position="102"/>
    </location>
    <ligand>
        <name>Zn(2+)</name>
        <dbReference type="ChEBI" id="CHEBI:29105"/>
        <label>2</label>
    </ligand>
</feature>
<keyword evidence="5 9" id="KW-0805">Transcription regulation</keyword>
<feature type="binding site" evidence="10">
    <location>
        <position position="98"/>
    </location>
    <ligand>
        <name>Zn(2+)</name>
        <dbReference type="ChEBI" id="CHEBI:29105"/>
        <label>2</label>
    </ligand>
</feature>
<comment type="caution">
    <text evidence="14">The sequence shown here is derived from an EMBL/GenBank/DDBJ whole genome shotgun (WGS) entry which is preliminary data.</text>
</comment>
<dbReference type="InterPro" id="IPR004333">
    <property type="entry name" value="SBP_dom"/>
</dbReference>
<dbReference type="Proteomes" id="UP001054252">
    <property type="component" value="Unassembled WGS sequence"/>
</dbReference>
<dbReference type="GO" id="GO:0008270">
    <property type="term" value="F:zinc ion binding"/>
    <property type="evidence" value="ECO:0007669"/>
    <property type="project" value="UniProtKB-KW"/>
</dbReference>
<evidence type="ECO:0000313" key="15">
    <source>
        <dbReference type="Proteomes" id="UP001054252"/>
    </source>
</evidence>
<evidence type="ECO:0000256" key="5">
    <source>
        <dbReference type="ARBA" id="ARBA00023015"/>
    </source>
</evidence>
<evidence type="ECO:0000256" key="3">
    <source>
        <dbReference type="ARBA" id="ARBA00022771"/>
    </source>
</evidence>
<dbReference type="PIRSF" id="PIRSF037575">
    <property type="entry name" value="SBP"/>
    <property type="match status" value="1"/>
</dbReference>
<proteinExistence type="predicted"/>
<feature type="compositionally biased region" description="Acidic residues" evidence="12">
    <location>
        <begin position="14"/>
        <end position="25"/>
    </location>
</feature>
<evidence type="ECO:0000256" key="11">
    <source>
        <dbReference type="PROSITE-ProRule" id="PRU00470"/>
    </source>
</evidence>
<keyword evidence="7 9" id="KW-0804">Transcription</keyword>
<gene>
    <name evidence="14" type="ORF">SLEP1_g13577</name>
</gene>
<feature type="binding site" evidence="10">
    <location>
        <position position="95"/>
    </location>
    <ligand>
        <name>Zn(2+)</name>
        <dbReference type="ChEBI" id="CHEBI:29105"/>
        <label>2</label>
    </ligand>
</feature>
<evidence type="ECO:0000256" key="9">
    <source>
        <dbReference type="PIRNR" id="PIRNR037575"/>
    </source>
</evidence>
<comment type="cofactor">
    <cofactor evidence="10">
        <name>Zn(2+)</name>
        <dbReference type="ChEBI" id="CHEBI:29105"/>
    </cofactor>
    <text evidence="10">Binds 2 Zn(2+) ions per subunit.</text>
</comment>
<dbReference type="GO" id="GO:0009908">
    <property type="term" value="P:flower development"/>
    <property type="evidence" value="ECO:0007669"/>
    <property type="project" value="InterPro"/>
</dbReference>
<feature type="region of interest" description="Disordered" evidence="12">
    <location>
        <begin position="1"/>
        <end position="59"/>
    </location>
</feature>
<keyword evidence="3 11" id="KW-0863">Zinc-finger</keyword>
<evidence type="ECO:0000256" key="10">
    <source>
        <dbReference type="PIRSR" id="PIRSR037575-1"/>
    </source>
</evidence>
<keyword evidence="2 10" id="KW-0479">Metal-binding</keyword>
<evidence type="ECO:0000256" key="1">
    <source>
        <dbReference type="ARBA" id="ARBA00004123"/>
    </source>
</evidence>
<feature type="compositionally biased region" description="Basic and acidic residues" evidence="12">
    <location>
        <begin position="1"/>
        <end position="13"/>
    </location>
</feature>
<accession>A0AAV5IKW6</accession>
<dbReference type="FunFam" id="4.10.1100.10:FF:000001">
    <property type="entry name" value="Squamosa promoter-binding-like protein 14"/>
    <property type="match status" value="1"/>
</dbReference>
<sequence>MGTSRVDVKRSLMGDDEEEEEEEDSTVLGFEDDSKKKKGKRGSSSSGGSTPPRCQVDHCPADMTEAKPYFRRHKVCEYHAKAPVVTLGGLQQRFCQQCSRFHEISEFDDTKRSCRRRLAGHNERRRKNASEYHGESSN</sequence>
<dbReference type="AlphaFoldDB" id="A0AAV5IKW6"/>
<name>A0AAV5IKW6_9ROSI</name>
<dbReference type="InterPro" id="IPR044817">
    <property type="entry name" value="SBP-like"/>
</dbReference>
<evidence type="ECO:0000256" key="2">
    <source>
        <dbReference type="ARBA" id="ARBA00022723"/>
    </source>
</evidence>
<dbReference type="EMBL" id="BPVZ01000016">
    <property type="protein sequence ID" value="GKV00970.1"/>
    <property type="molecule type" value="Genomic_DNA"/>
</dbReference>
<comment type="subcellular location">
    <subcellularLocation>
        <location evidence="1 9">Nucleus</location>
    </subcellularLocation>
</comment>
<feature type="region of interest" description="Disordered" evidence="12">
    <location>
        <begin position="118"/>
        <end position="138"/>
    </location>
</feature>
<feature type="compositionally biased region" description="Basic and acidic residues" evidence="12">
    <location>
        <begin position="128"/>
        <end position="138"/>
    </location>
</feature>
<evidence type="ECO:0000256" key="4">
    <source>
        <dbReference type="ARBA" id="ARBA00022833"/>
    </source>
</evidence>
<evidence type="ECO:0000256" key="6">
    <source>
        <dbReference type="ARBA" id="ARBA00023125"/>
    </source>
</evidence>
<evidence type="ECO:0000259" key="13">
    <source>
        <dbReference type="PROSITE" id="PS51141"/>
    </source>
</evidence>
<feature type="compositionally biased region" description="Basic residues" evidence="12">
    <location>
        <begin position="118"/>
        <end position="127"/>
    </location>
</feature>
<keyword evidence="6 9" id="KW-0238">DNA-binding</keyword>
<dbReference type="InterPro" id="IPR036893">
    <property type="entry name" value="SBP_sf"/>
</dbReference>
<feature type="binding site" evidence="10">
    <location>
        <position position="54"/>
    </location>
    <ligand>
        <name>Zn(2+)</name>
        <dbReference type="ChEBI" id="CHEBI:29105"/>
        <label>1</label>
    </ligand>
</feature>
<dbReference type="Pfam" id="PF03110">
    <property type="entry name" value="SBP"/>
    <property type="match status" value="1"/>
</dbReference>
<reference evidence="14 15" key="1">
    <citation type="journal article" date="2021" name="Commun. Biol.">
        <title>The genome of Shorea leprosula (Dipterocarpaceae) highlights the ecological relevance of drought in aseasonal tropical rainforests.</title>
        <authorList>
            <person name="Ng K.K.S."/>
            <person name="Kobayashi M.J."/>
            <person name="Fawcett J.A."/>
            <person name="Hatakeyama M."/>
            <person name="Paape T."/>
            <person name="Ng C.H."/>
            <person name="Ang C.C."/>
            <person name="Tnah L.H."/>
            <person name="Lee C.T."/>
            <person name="Nishiyama T."/>
            <person name="Sese J."/>
            <person name="O'Brien M.J."/>
            <person name="Copetti D."/>
            <person name="Mohd Noor M.I."/>
            <person name="Ong R.C."/>
            <person name="Putra M."/>
            <person name="Sireger I.Z."/>
            <person name="Indrioko S."/>
            <person name="Kosugi Y."/>
            <person name="Izuno A."/>
            <person name="Isagi Y."/>
            <person name="Lee S.L."/>
            <person name="Shimizu K.K."/>
        </authorList>
    </citation>
    <scope>NUCLEOTIDE SEQUENCE [LARGE SCALE GENOMIC DNA]</scope>
    <source>
        <strain evidence="14">214</strain>
    </source>
</reference>
<dbReference type="PANTHER" id="PTHR31251">
    <property type="entry name" value="SQUAMOSA PROMOTER-BINDING-LIKE PROTEIN 4"/>
    <property type="match status" value="1"/>
</dbReference>
<dbReference type="InterPro" id="IPR017238">
    <property type="entry name" value="SBP_fam"/>
</dbReference>
<keyword evidence="8 9" id="KW-0539">Nucleus</keyword>
<feature type="domain" description="SBP-type" evidence="13">
    <location>
        <begin position="51"/>
        <end position="128"/>
    </location>
</feature>
<dbReference type="GO" id="GO:0003700">
    <property type="term" value="F:DNA-binding transcription factor activity"/>
    <property type="evidence" value="ECO:0007669"/>
    <property type="project" value="InterPro"/>
</dbReference>
<keyword evidence="4 10" id="KW-0862">Zinc</keyword>
<evidence type="ECO:0000256" key="8">
    <source>
        <dbReference type="ARBA" id="ARBA00023242"/>
    </source>
</evidence>
<dbReference type="SUPFAM" id="SSF103612">
    <property type="entry name" value="SBT domain"/>
    <property type="match status" value="1"/>
</dbReference>
<protein>
    <recommendedName>
        <fullName evidence="9">Squamosa promoter-binding-like protein</fullName>
    </recommendedName>
</protein>
<dbReference type="Gene3D" id="4.10.1100.10">
    <property type="entry name" value="Transcription factor, SBP-box domain"/>
    <property type="match status" value="1"/>
</dbReference>
<dbReference type="GO" id="GO:0005634">
    <property type="term" value="C:nucleus"/>
    <property type="evidence" value="ECO:0007669"/>
    <property type="project" value="UniProtKB-SubCell"/>
</dbReference>
<feature type="binding site" evidence="10">
    <location>
        <position position="114"/>
    </location>
    <ligand>
        <name>Zn(2+)</name>
        <dbReference type="ChEBI" id="CHEBI:29105"/>
        <label>2</label>
    </ligand>
</feature>
<dbReference type="GO" id="GO:0003677">
    <property type="term" value="F:DNA binding"/>
    <property type="evidence" value="ECO:0007669"/>
    <property type="project" value="UniProtKB-UniRule"/>
</dbReference>
<evidence type="ECO:0000256" key="7">
    <source>
        <dbReference type="ARBA" id="ARBA00023163"/>
    </source>
</evidence>
<organism evidence="14 15">
    <name type="scientific">Rubroshorea leprosula</name>
    <dbReference type="NCBI Taxonomy" id="152421"/>
    <lineage>
        <taxon>Eukaryota</taxon>
        <taxon>Viridiplantae</taxon>
        <taxon>Streptophyta</taxon>
        <taxon>Embryophyta</taxon>
        <taxon>Tracheophyta</taxon>
        <taxon>Spermatophyta</taxon>
        <taxon>Magnoliopsida</taxon>
        <taxon>eudicotyledons</taxon>
        <taxon>Gunneridae</taxon>
        <taxon>Pentapetalae</taxon>
        <taxon>rosids</taxon>
        <taxon>malvids</taxon>
        <taxon>Malvales</taxon>
        <taxon>Dipterocarpaceae</taxon>
        <taxon>Rubroshorea</taxon>
    </lineage>
</organism>
<evidence type="ECO:0000313" key="14">
    <source>
        <dbReference type="EMBL" id="GKV00970.1"/>
    </source>
</evidence>
<feature type="binding site" evidence="10">
    <location>
        <position position="79"/>
    </location>
    <ligand>
        <name>Zn(2+)</name>
        <dbReference type="ChEBI" id="CHEBI:29105"/>
        <label>1</label>
    </ligand>
</feature>